<sequence>INRVLSFTESVVLSYGPALAIVIIPINIDSRHISRARSFEGVSERFSSNLVLARNPPSRSDKAARDSFTFHDNNLEAVPIKELPPESPLFKDCFPRRKKEEEKEEDATVAAIEVELQAIG</sequence>
<accession>A0A151I7N4</accession>
<reference evidence="1 2" key="1">
    <citation type="submission" date="2016-03" db="EMBL/GenBank/DDBJ databases">
        <title>Cyphomyrmex costatus WGS genome.</title>
        <authorList>
            <person name="Nygaard S."/>
            <person name="Hu H."/>
            <person name="Boomsma J."/>
            <person name="Zhang G."/>
        </authorList>
    </citation>
    <scope>NUCLEOTIDE SEQUENCE [LARGE SCALE GENOMIC DNA]</scope>
    <source>
        <strain evidence="1">MS0001</strain>
        <tissue evidence="1">Whole body</tissue>
    </source>
</reference>
<dbReference type="EMBL" id="KQ978401">
    <property type="protein sequence ID" value="KYM94185.1"/>
    <property type="molecule type" value="Genomic_DNA"/>
</dbReference>
<organism evidence="1 2">
    <name type="scientific">Cyphomyrmex costatus</name>
    <dbReference type="NCBI Taxonomy" id="456900"/>
    <lineage>
        <taxon>Eukaryota</taxon>
        <taxon>Metazoa</taxon>
        <taxon>Ecdysozoa</taxon>
        <taxon>Arthropoda</taxon>
        <taxon>Hexapoda</taxon>
        <taxon>Insecta</taxon>
        <taxon>Pterygota</taxon>
        <taxon>Neoptera</taxon>
        <taxon>Endopterygota</taxon>
        <taxon>Hymenoptera</taxon>
        <taxon>Apocrita</taxon>
        <taxon>Aculeata</taxon>
        <taxon>Formicoidea</taxon>
        <taxon>Formicidae</taxon>
        <taxon>Myrmicinae</taxon>
        <taxon>Cyphomyrmex</taxon>
    </lineage>
</organism>
<keyword evidence="2" id="KW-1185">Reference proteome</keyword>
<gene>
    <name evidence="1" type="ORF">ALC62_15189</name>
</gene>
<proteinExistence type="predicted"/>
<name>A0A151I7N4_9HYME</name>
<dbReference type="AlphaFoldDB" id="A0A151I7N4"/>
<protein>
    <submittedName>
        <fullName evidence="1">Uncharacterized protein</fullName>
    </submittedName>
</protein>
<dbReference type="Proteomes" id="UP000078542">
    <property type="component" value="Unassembled WGS sequence"/>
</dbReference>
<evidence type="ECO:0000313" key="2">
    <source>
        <dbReference type="Proteomes" id="UP000078542"/>
    </source>
</evidence>
<feature type="non-terminal residue" evidence="1">
    <location>
        <position position="1"/>
    </location>
</feature>
<evidence type="ECO:0000313" key="1">
    <source>
        <dbReference type="EMBL" id="KYM94185.1"/>
    </source>
</evidence>